<evidence type="ECO:0000256" key="10">
    <source>
        <dbReference type="ARBA" id="ARBA00032598"/>
    </source>
</evidence>
<dbReference type="SUPFAM" id="SSF53448">
    <property type="entry name" value="Nucleotide-diphospho-sugar transferases"/>
    <property type="match status" value="1"/>
</dbReference>
<reference evidence="13 14" key="1">
    <citation type="submission" date="2019-03" db="EMBL/GenBank/DDBJ databases">
        <title>This is whole genome sequence of Paenibacillus sp MS74 strain.</title>
        <authorList>
            <person name="Trinh H.N."/>
        </authorList>
    </citation>
    <scope>NUCLEOTIDE SEQUENCE [LARGE SCALE GENOMIC DNA]</scope>
    <source>
        <strain evidence="13 14">MS74</strain>
    </source>
</reference>
<dbReference type="Gene3D" id="3.90.550.10">
    <property type="entry name" value="Spore Coat Polysaccharide Biosynthesis Protein SpsA, Chain A"/>
    <property type="match status" value="1"/>
</dbReference>
<dbReference type="InterPro" id="IPR005907">
    <property type="entry name" value="G1P_thy_trans_s"/>
</dbReference>
<dbReference type="RefSeq" id="WP_133228736.1">
    <property type="nucleotide sequence ID" value="NZ_SMRT01000005.1"/>
</dbReference>
<keyword evidence="5" id="KW-0808">Transferase</keyword>
<dbReference type="EC" id="2.7.7.24" evidence="3"/>
<dbReference type="GO" id="GO:0046872">
    <property type="term" value="F:metal ion binding"/>
    <property type="evidence" value="ECO:0007669"/>
    <property type="project" value="UniProtKB-KW"/>
</dbReference>
<gene>
    <name evidence="13" type="ORF">E1757_13155</name>
</gene>
<sequence length="240" mass="26653">MKGVILAGGTGTRLRPLTNIINKHLLPVGKYPMIHYAIEKMANAGIQDLMLVTGKHSAGLYTEYVGDGRQWGLEVSYKIQEEAGGIAQALSLAEDFVAPDKQVLVILGDNLFEDSLREAVNDFKSQEQGARVFLKQVHDPYRYGVPVMKKGRIETIMEKPEIPPSNYAVTGIYLYDSQVFDIIRQLQPSERGELEITDVNNAYARQGLLFHSLLTGWWTDAGTHQALLAAGARLLEREAP</sequence>
<keyword evidence="8" id="KW-0460">Magnesium</keyword>
<keyword evidence="6" id="KW-0548">Nucleotidyltransferase</keyword>
<evidence type="ECO:0000256" key="5">
    <source>
        <dbReference type="ARBA" id="ARBA00022679"/>
    </source>
</evidence>
<evidence type="ECO:0000256" key="7">
    <source>
        <dbReference type="ARBA" id="ARBA00022723"/>
    </source>
</evidence>
<dbReference type="InterPro" id="IPR029044">
    <property type="entry name" value="Nucleotide-diphossugar_trans"/>
</dbReference>
<accession>A0A4R5KRC9</accession>
<name>A0A4R5KRC9_9BACL</name>
<dbReference type="EMBL" id="SMRT01000005">
    <property type="protein sequence ID" value="TDF97558.1"/>
    <property type="molecule type" value="Genomic_DNA"/>
</dbReference>
<keyword evidence="13" id="KW-0946">Virion</keyword>
<evidence type="ECO:0000256" key="8">
    <source>
        <dbReference type="ARBA" id="ARBA00022842"/>
    </source>
</evidence>
<evidence type="ECO:0000256" key="1">
    <source>
        <dbReference type="ARBA" id="ARBA00001946"/>
    </source>
</evidence>
<dbReference type="OrthoDB" id="9803871at2"/>
<keyword evidence="14" id="KW-1185">Reference proteome</keyword>
<keyword evidence="7" id="KW-0479">Metal-binding</keyword>
<dbReference type="PANTHER" id="PTHR43532">
    <property type="entry name" value="GLUCOSE-1-PHOSPHATE THYMIDYLYLTRANSFERASE"/>
    <property type="match status" value="1"/>
</dbReference>
<dbReference type="GO" id="GO:0008879">
    <property type="term" value="F:glucose-1-phosphate thymidylyltransferase activity"/>
    <property type="evidence" value="ECO:0007669"/>
    <property type="project" value="UniProtKB-EC"/>
</dbReference>
<dbReference type="Proteomes" id="UP000295636">
    <property type="component" value="Unassembled WGS sequence"/>
</dbReference>
<comment type="cofactor">
    <cofactor evidence="1">
        <name>Mg(2+)</name>
        <dbReference type="ChEBI" id="CHEBI:18420"/>
    </cofactor>
</comment>
<dbReference type="Pfam" id="PF00483">
    <property type="entry name" value="NTP_transferase"/>
    <property type="match status" value="1"/>
</dbReference>
<evidence type="ECO:0000256" key="2">
    <source>
        <dbReference type="ARBA" id="ARBA00010480"/>
    </source>
</evidence>
<comment type="catalytic activity">
    <reaction evidence="11">
        <text>dTTP + alpha-D-glucose 1-phosphate + H(+) = dTDP-alpha-D-glucose + diphosphate</text>
        <dbReference type="Rhea" id="RHEA:15225"/>
        <dbReference type="ChEBI" id="CHEBI:15378"/>
        <dbReference type="ChEBI" id="CHEBI:33019"/>
        <dbReference type="ChEBI" id="CHEBI:37568"/>
        <dbReference type="ChEBI" id="CHEBI:57477"/>
        <dbReference type="ChEBI" id="CHEBI:58601"/>
        <dbReference type="EC" id="2.7.7.24"/>
    </reaction>
</comment>
<evidence type="ECO:0000256" key="4">
    <source>
        <dbReference type="ARBA" id="ARBA00017654"/>
    </source>
</evidence>
<evidence type="ECO:0000256" key="3">
    <source>
        <dbReference type="ARBA" id="ARBA00012461"/>
    </source>
</evidence>
<dbReference type="PANTHER" id="PTHR43532:SF1">
    <property type="entry name" value="GLUCOSE-1-PHOSPHATE THYMIDYLYLTRANSFERASE 1"/>
    <property type="match status" value="1"/>
</dbReference>
<keyword evidence="13" id="KW-0167">Capsid protein</keyword>
<comment type="caution">
    <text evidence="13">The sequence shown here is derived from an EMBL/GenBank/DDBJ whole genome shotgun (WGS) entry which is preliminary data.</text>
</comment>
<organism evidence="13 14">
    <name type="scientific">Paenibacillus piri</name>
    <dbReference type="NCBI Taxonomy" id="2547395"/>
    <lineage>
        <taxon>Bacteria</taxon>
        <taxon>Bacillati</taxon>
        <taxon>Bacillota</taxon>
        <taxon>Bacilli</taxon>
        <taxon>Bacillales</taxon>
        <taxon>Paenibacillaceae</taxon>
        <taxon>Paenibacillus</taxon>
    </lineage>
</organism>
<evidence type="ECO:0000256" key="11">
    <source>
        <dbReference type="ARBA" id="ARBA00049336"/>
    </source>
</evidence>
<evidence type="ECO:0000313" key="13">
    <source>
        <dbReference type="EMBL" id="TDF97558.1"/>
    </source>
</evidence>
<proteinExistence type="inferred from homology"/>
<feature type="domain" description="Nucleotidyl transferase" evidence="12">
    <location>
        <begin position="2"/>
        <end position="235"/>
    </location>
</feature>
<evidence type="ECO:0000256" key="6">
    <source>
        <dbReference type="ARBA" id="ARBA00022695"/>
    </source>
</evidence>
<evidence type="ECO:0000259" key="12">
    <source>
        <dbReference type="Pfam" id="PF00483"/>
    </source>
</evidence>
<protein>
    <recommendedName>
        <fullName evidence="4">Glucose-1-phosphate thymidylyltransferase</fullName>
        <ecNumber evidence="3">2.7.7.24</ecNumber>
    </recommendedName>
    <alternativeName>
        <fullName evidence="10">dTDP-glucose pyrophosphorylase</fullName>
    </alternativeName>
    <alternativeName>
        <fullName evidence="9">dTDP-glucose synthase</fullName>
    </alternativeName>
</protein>
<evidence type="ECO:0000313" key="14">
    <source>
        <dbReference type="Proteomes" id="UP000295636"/>
    </source>
</evidence>
<dbReference type="InterPro" id="IPR005835">
    <property type="entry name" value="NTP_transferase_dom"/>
</dbReference>
<evidence type="ECO:0000256" key="9">
    <source>
        <dbReference type="ARBA" id="ARBA00032492"/>
    </source>
</evidence>
<dbReference type="AlphaFoldDB" id="A0A4R5KRC9"/>
<comment type="similarity">
    <text evidence="2">Belongs to the glucose-1-phosphate thymidylyltransferase family.</text>
</comment>